<dbReference type="InterPro" id="IPR003903">
    <property type="entry name" value="UIM_dom"/>
</dbReference>
<feature type="compositionally biased region" description="Basic and acidic residues" evidence="1">
    <location>
        <begin position="2244"/>
        <end position="2254"/>
    </location>
</feature>
<evidence type="ECO:0000256" key="1">
    <source>
        <dbReference type="SAM" id="MobiDB-lite"/>
    </source>
</evidence>
<dbReference type="Proteomes" id="UP000604046">
    <property type="component" value="Unassembled WGS sequence"/>
</dbReference>
<feature type="region of interest" description="Disordered" evidence="1">
    <location>
        <begin position="2231"/>
        <end position="2254"/>
    </location>
</feature>
<gene>
    <name evidence="2" type="ORF">SNAT2548_LOCUS17637</name>
</gene>
<protein>
    <submittedName>
        <fullName evidence="2">Uncharacterized protein</fullName>
    </submittedName>
</protein>
<dbReference type="Gene3D" id="3.90.320.10">
    <property type="match status" value="1"/>
</dbReference>
<comment type="caution">
    <text evidence="2">The sequence shown here is derived from an EMBL/GenBank/DDBJ whole genome shotgun (WGS) entry which is preliminary data.</text>
</comment>
<dbReference type="PROSITE" id="PS50330">
    <property type="entry name" value="UIM"/>
    <property type="match status" value="1"/>
</dbReference>
<evidence type="ECO:0000313" key="3">
    <source>
        <dbReference type="Proteomes" id="UP000604046"/>
    </source>
</evidence>
<feature type="compositionally biased region" description="Polar residues" evidence="1">
    <location>
        <begin position="1097"/>
        <end position="1106"/>
    </location>
</feature>
<reference evidence="2" key="1">
    <citation type="submission" date="2021-02" db="EMBL/GenBank/DDBJ databases">
        <authorList>
            <person name="Dougan E. K."/>
            <person name="Rhodes N."/>
            <person name="Thang M."/>
            <person name="Chan C."/>
        </authorList>
    </citation>
    <scope>NUCLEOTIDE SEQUENCE</scope>
</reference>
<sequence length="2771" mass="310081">MVADGQFILTVGNHFIGLRKKDGCLEVNHGHRSHEWQSACRWQTGVAIGFSADLGQWLIDPAACSGLFCIEDTDACRDAGADLAGGALDSIPVHLGKDFVRNLGDLRSVVHFERACRDAREMVALPDVWADRHAGILPAEAVKANWLGAGISLLARAIASSRVVAVEWPTCESRRTVCGTTIRKWKLQQPALSPVYFQLSARESAQRVVISVGSSSRACDRCWCQINAPFDDTVAIELGHSRLGRPNDACVAFLPAVLPERLVQVQWWNRTLEVFLDGPIGSECCHFRTDFLLASADLRGGTVELITIAPLQAPWLGCLDDFLSLATCNADFRQALQRGNFWHDVELKLSEHLRASFRQSSFFGNLLQAWAQGIRVLSCSHKLLHAVSVLGNRVILHGKGEYLPCVVSPVHLPSSTRITYWRSEKQTCRSVSLEISLPSESRFLVLALRRVQHISTPDNSTCIVLRKPLAADGGVEFRLRDGQRVAGPGRKDVTLASSSAHTYHLEWKREFLNFSLDQKCIASVPLTVEQNLDPWLRPAAMCVAPPSSSARDFRVTNLPFRYSAEFGHPTCAYCYKESLACCQNCEHWFCEQHGLAGTDVCLSCLPETFLEDRLAGSSIGSTTTSRLQIERRRLHALRRQYLRFASDLQGFQQLCDRMETLEELLCDTNPEDFSPQAQFDQPMQDTVLRRLQDVVNVQEAGTFFVVDDTHRRTPGHCSLRDFELEVALPACLRHGAWPRSICVGTPASFDVEKLAGVVILDVLAVLHSHPRDRDLLFRDADHSYTWRGQRVSLSVTGLIHSLAQSFNPTAALAAMRRGKNWPRPEYVAPDMVQELQRLLEGDTSASVEVKRLLSAEEVDVAAVCRHLRDLIWTHPGYEYLATAASLSDSQILAKVGAQSESSVPVASPEICMFLKFVRLFQAEGWTFRRTEWAIYAEAEDLAGSIDAVAVRGNDICLVDWKRTKQLSSKDCSFGRHLHYPLQDVPDAVLWHYRVQLNIYAWILRRYYEVVVTDLRIVCLHPDNGFSPLIVSIPVMEDAMERLMTWRRDDLQSCLHLSRARTMQDLRAGSQVSSDSFSQRVQEELDAAMQESLEEQETLQPIPQETPSAKRPRTDLVAKQSALEIAVSEFMQTDLDDIVPAREVDAPVEDGDILTEVQRNRVIVESFPGSATWSSKFQQIVQGALAVQNLRLLDISRREEVLFLELIEGCGYSGAVQSFLMHLEGLYSMFGAQVLRRTESILSETERLLEQHNGSCPALLAECARAAICRVPTRAKKFGQDEEEAEAENRGGGCTLWTVAMANTIGKLYVKLQGGFCTTDGCFVFTQNGGLMAVRKSPDNSLYVLLPHRILDPVSNEIKNRVEKFWKTTYWGNAGAFQVCMASLTLALRMGRMWIALSGASAPAGSARVCRLHIWKLSWGTTIPEMRKQAARLVGKIVVTGQESVQGSRKSMREDIYKKHISADKVPERLPYSIDTSLVELRGWKRFEMNAYPKFVGVTEENLPSIFRRTAVCRYKATFVDAARIHGQEDRAAEKGIFARDPTLKDALRDNPACVVTLRSVCNFARHYTAADCRDMLERYVHGGDEGLTSIAVRSSCGLAVSEASLVDPIEVVLAAAEPPQPVDEVERVQKARRSEQDRTMEEIQGWLVQDRKDFFTAAQVKNCRTRTFLTFDRKNAQDILDKLEGDGRLLSLSTVLQKAGQTTIYLPRISAQKALGEVIPLGPDENMCFTEEFSMTQMRQRLAPEASRMLNLKTLAKSYKQRKAGDSKKKGIKRKQVNEHDSDVKLGEELAIMQDKDADFFEEIKTLAEAGEQSADGVVAVQREYFYSRKERSRRFVKQRGAQSCSRLARAVCCPSTRDLDLHASMFNIVVQLVDALVVPDLDLPAWRAVAADRKKVCEDKLHCSEAEGKQLLLETANGASMDKNSRLSADGQKFLQELSDESRALRWLACTQLPDLYTEIRGQKKSGWPEATVFSYWWTAAEDYILQHILHGIRMHYLPGHISCHFDGVLVAKSLVLAVEEKVERDMIEYLQEHVSRATPFRITLKDKTLPAFEEKLRSAFEHLSDIACFGASTDLLSTSPNSIPAALVFIGADLQRVVSSLEEESPANAVAETRNVRRYADWHGLDTKYLLPAGKLEAPRQKNCLLHMELPDQSCCLGVRALVGEAIRVSCKGKSFETTWQRLTAVIESFVGTKETMLFEIVEKDPESDHADTGFLDLLAGASVASSSRKRPAAAMDGEPEEGSRNEGEVNVGEELRRLQEEVNEALRAVDSQSNTTFLSSVCPCCPWRRFEKRANLRRHLISQHKEAKRYCPSGTKQLRIAIALYDHDAIAGGAMSAGFLRRSAAIMRADVKPPVPTTNVHIDKTVRYVLDANGPRIMALHCIKSSKDLRRVGNFYYTYDFACAFLQAAAAGNGSLQKIYSAFLGACTRHDGQLSSIIPRATNGFWTNVLEDLMQAPPFHEFRQRLLEDCRAHDEFRYLSVDATFKINLKVIGQADFHASQSSRATAAIPEASAGYRTLTCRGRAGAAVLIRVVRSEKATVVAETLSSTLPADHRAQVVHVASDAPSAEMFRVLKGVLPNLCSISLDAMHIVMVYQQNMNNKKTQGSRWLALLMDKFRKRHPVRTAASWGPFYTGQVLPSSSADVRAMRERLEAPDMSAREAYEHLETVDPDQPWLTEIGFLEAVHAHLSLFYDEVQKITYSGVSLHRLILNMASQTKVQWLLNDTRYRQSVERESLVLLPSGTTSNESLHHEINHWFRETATWLHLS</sequence>
<proteinExistence type="predicted"/>
<dbReference type="InterPro" id="IPR011604">
    <property type="entry name" value="PDDEXK-like_dom_sf"/>
</dbReference>
<dbReference type="EMBL" id="CAJNDS010002118">
    <property type="protein sequence ID" value="CAE7337032.1"/>
    <property type="molecule type" value="Genomic_DNA"/>
</dbReference>
<evidence type="ECO:0000313" key="2">
    <source>
        <dbReference type="EMBL" id="CAE7337032.1"/>
    </source>
</evidence>
<accession>A0A812PBS6</accession>
<feature type="region of interest" description="Disordered" evidence="1">
    <location>
        <begin position="1089"/>
        <end position="1113"/>
    </location>
</feature>
<keyword evidence="3" id="KW-1185">Reference proteome</keyword>
<organism evidence="2 3">
    <name type="scientific">Symbiodinium natans</name>
    <dbReference type="NCBI Taxonomy" id="878477"/>
    <lineage>
        <taxon>Eukaryota</taxon>
        <taxon>Sar</taxon>
        <taxon>Alveolata</taxon>
        <taxon>Dinophyceae</taxon>
        <taxon>Suessiales</taxon>
        <taxon>Symbiodiniaceae</taxon>
        <taxon>Symbiodinium</taxon>
    </lineage>
</organism>
<name>A0A812PBS6_9DINO</name>